<dbReference type="GO" id="GO:0016747">
    <property type="term" value="F:acyltransferase activity, transferring groups other than amino-acyl groups"/>
    <property type="evidence" value="ECO:0007669"/>
    <property type="project" value="TreeGrafter"/>
</dbReference>
<sequence length="164" mass="18731">MGPQHQSPPVTASLISQNAHHHVTDDQSMSSFFRVWAEFARVACAPSPPLPFHDRASVSLPRDPPRVAFNHREIEFMNDKVVQYSAEFMSALFPDLEVDSWLRFRFHELDFGSGGPCAFLRPELPVEGLLVFVPSIKEISGVDVFLALEHEHGKRFREIYHYID</sequence>
<comment type="similarity">
    <text evidence="1">Belongs to the plant acyltransferase family.</text>
</comment>
<dbReference type="PANTHER" id="PTHR31642">
    <property type="entry name" value="TRICHOTHECENE 3-O-ACETYLTRANSFERASE"/>
    <property type="match status" value="1"/>
</dbReference>
<name>A0AAV9DRH6_ACOCL</name>
<evidence type="ECO:0000256" key="3">
    <source>
        <dbReference type="ARBA" id="ARBA00023315"/>
    </source>
</evidence>
<reference evidence="4" key="1">
    <citation type="journal article" date="2023" name="Nat. Commun.">
        <title>Diploid and tetraploid genomes of Acorus and the evolution of monocots.</title>
        <authorList>
            <person name="Ma L."/>
            <person name="Liu K.W."/>
            <person name="Li Z."/>
            <person name="Hsiao Y.Y."/>
            <person name="Qi Y."/>
            <person name="Fu T."/>
            <person name="Tang G.D."/>
            <person name="Zhang D."/>
            <person name="Sun W.H."/>
            <person name="Liu D.K."/>
            <person name="Li Y."/>
            <person name="Chen G.Z."/>
            <person name="Liu X.D."/>
            <person name="Liao X.Y."/>
            <person name="Jiang Y.T."/>
            <person name="Yu X."/>
            <person name="Hao Y."/>
            <person name="Huang J."/>
            <person name="Zhao X.W."/>
            <person name="Ke S."/>
            <person name="Chen Y.Y."/>
            <person name="Wu W.L."/>
            <person name="Hsu J.L."/>
            <person name="Lin Y.F."/>
            <person name="Huang M.D."/>
            <person name="Li C.Y."/>
            <person name="Huang L."/>
            <person name="Wang Z.W."/>
            <person name="Zhao X."/>
            <person name="Zhong W.Y."/>
            <person name="Peng D.H."/>
            <person name="Ahmad S."/>
            <person name="Lan S."/>
            <person name="Zhang J.S."/>
            <person name="Tsai W.C."/>
            <person name="Van de Peer Y."/>
            <person name="Liu Z.J."/>
        </authorList>
    </citation>
    <scope>NUCLEOTIDE SEQUENCE</scope>
    <source>
        <strain evidence="4">CP</strain>
    </source>
</reference>
<dbReference type="AlphaFoldDB" id="A0AAV9DRH6"/>
<evidence type="ECO:0000256" key="1">
    <source>
        <dbReference type="ARBA" id="ARBA00009861"/>
    </source>
</evidence>
<evidence type="ECO:0000256" key="2">
    <source>
        <dbReference type="ARBA" id="ARBA00022679"/>
    </source>
</evidence>
<comment type="caution">
    <text evidence="4">The sequence shown here is derived from an EMBL/GenBank/DDBJ whole genome shotgun (WGS) entry which is preliminary data.</text>
</comment>
<dbReference type="EMBL" id="JAUJYO010000011">
    <property type="protein sequence ID" value="KAK1303123.1"/>
    <property type="molecule type" value="Genomic_DNA"/>
</dbReference>
<proteinExistence type="inferred from homology"/>
<dbReference type="Pfam" id="PF02458">
    <property type="entry name" value="Transferase"/>
    <property type="match status" value="2"/>
</dbReference>
<dbReference type="PANTHER" id="PTHR31642:SF278">
    <property type="entry name" value="TRYPTAMINE HYDROXYCINNAMOYLTRANSFERASE 1"/>
    <property type="match status" value="1"/>
</dbReference>
<dbReference type="InterPro" id="IPR023213">
    <property type="entry name" value="CAT-like_dom_sf"/>
</dbReference>
<dbReference type="Proteomes" id="UP001180020">
    <property type="component" value="Unassembled WGS sequence"/>
</dbReference>
<keyword evidence="2" id="KW-0808">Transferase</keyword>
<gene>
    <name evidence="4" type="primary">ACT-1</name>
    <name evidence="4" type="ORF">QJS10_CPB11g01359</name>
</gene>
<accession>A0AAV9DRH6</accession>
<organism evidence="4 5">
    <name type="scientific">Acorus calamus</name>
    <name type="common">Sweet flag</name>
    <dbReference type="NCBI Taxonomy" id="4465"/>
    <lineage>
        <taxon>Eukaryota</taxon>
        <taxon>Viridiplantae</taxon>
        <taxon>Streptophyta</taxon>
        <taxon>Embryophyta</taxon>
        <taxon>Tracheophyta</taxon>
        <taxon>Spermatophyta</taxon>
        <taxon>Magnoliopsida</taxon>
        <taxon>Liliopsida</taxon>
        <taxon>Acoraceae</taxon>
        <taxon>Acorus</taxon>
    </lineage>
</organism>
<dbReference type="InterPro" id="IPR050317">
    <property type="entry name" value="Plant_Fungal_Acyltransferase"/>
</dbReference>
<keyword evidence="5" id="KW-1185">Reference proteome</keyword>
<protein>
    <submittedName>
        <fullName evidence="4">Agmatine coumaroyltransferase-1</fullName>
    </submittedName>
</protein>
<keyword evidence="3" id="KW-0012">Acyltransferase</keyword>
<dbReference type="Gene3D" id="3.30.559.10">
    <property type="entry name" value="Chloramphenicol acetyltransferase-like domain"/>
    <property type="match status" value="2"/>
</dbReference>
<evidence type="ECO:0000313" key="4">
    <source>
        <dbReference type="EMBL" id="KAK1303123.1"/>
    </source>
</evidence>
<evidence type="ECO:0000313" key="5">
    <source>
        <dbReference type="Proteomes" id="UP001180020"/>
    </source>
</evidence>
<reference evidence="4" key="2">
    <citation type="submission" date="2023-06" db="EMBL/GenBank/DDBJ databases">
        <authorList>
            <person name="Ma L."/>
            <person name="Liu K.-W."/>
            <person name="Li Z."/>
            <person name="Hsiao Y.-Y."/>
            <person name="Qi Y."/>
            <person name="Fu T."/>
            <person name="Tang G."/>
            <person name="Zhang D."/>
            <person name="Sun W.-H."/>
            <person name="Liu D.-K."/>
            <person name="Li Y."/>
            <person name="Chen G.-Z."/>
            <person name="Liu X.-D."/>
            <person name="Liao X.-Y."/>
            <person name="Jiang Y.-T."/>
            <person name="Yu X."/>
            <person name="Hao Y."/>
            <person name="Huang J."/>
            <person name="Zhao X.-W."/>
            <person name="Ke S."/>
            <person name="Chen Y.-Y."/>
            <person name="Wu W.-L."/>
            <person name="Hsu J.-L."/>
            <person name="Lin Y.-F."/>
            <person name="Huang M.-D."/>
            <person name="Li C.-Y."/>
            <person name="Huang L."/>
            <person name="Wang Z.-W."/>
            <person name="Zhao X."/>
            <person name="Zhong W.-Y."/>
            <person name="Peng D.-H."/>
            <person name="Ahmad S."/>
            <person name="Lan S."/>
            <person name="Zhang J.-S."/>
            <person name="Tsai W.-C."/>
            <person name="Van De Peer Y."/>
            <person name="Liu Z.-J."/>
        </authorList>
    </citation>
    <scope>NUCLEOTIDE SEQUENCE</scope>
    <source>
        <strain evidence="4">CP</strain>
        <tissue evidence="4">Leaves</tissue>
    </source>
</reference>